<evidence type="ECO:0000313" key="5">
    <source>
        <dbReference type="Proteomes" id="UP001596456"/>
    </source>
</evidence>
<dbReference type="NCBIfam" id="TIGR01414">
    <property type="entry name" value="autotrans_barl"/>
    <property type="match status" value="1"/>
</dbReference>
<protein>
    <submittedName>
        <fullName evidence="4">Autotransporter domain-containing protein</fullName>
    </submittedName>
</protein>
<dbReference type="InterPro" id="IPR036709">
    <property type="entry name" value="Autotransporte_beta_dom_sf"/>
</dbReference>
<dbReference type="SMART" id="SM00869">
    <property type="entry name" value="Autotransporter"/>
    <property type="match status" value="1"/>
</dbReference>
<dbReference type="SUPFAM" id="SSF52266">
    <property type="entry name" value="SGNH hydrolase"/>
    <property type="match status" value="1"/>
</dbReference>
<reference evidence="5" key="1">
    <citation type="journal article" date="2019" name="Int. J. Syst. Evol. Microbiol.">
        <title>The Global Catalogue of Microorganisms (GCM) 10K type strain sequencing project: providing services to taxonomists for standard genome sequencing and annotation.</title>
        <authorList>
            <consortium name="The Broad Institute Genomics Platform"/>
            <consortium name="The Broad Institute Genome Sequencing Center for Infectious Disease"/>
            <person name="Wu L."/>
            <person name="Ma J."/>
        </authorList>
    </citation>
    <scope>NUCLEOTIDE SEQUENCE [LARGE SCALE GENOMIC DNA]</scope>
    <source>
        <strain evidence="5">CGMCC 1.16275</strain>
    </source>
</reference>
<keyword evidence="1" id="KW-0378">Hydrolase</keyword>
<feature type="chain" id="PRO_5045221364" evidence="2">
    <location>
        <begin position="24"/>
        <end position="613"/>
    </location>
</feature>
<accession>A0ABW2KS46</accession>
<dbReference type="Gene3D" id="3.40.50.1110">
    <property type="entry name" value="SGNH hydrolase"/>
    <property type="match status" value="1"/>
</dbReference>
<dbReference type="InterPro" id="IPR005546">
    <property type="entry name" value="Autotransporte_beta"/>
</dbReference>
<dbReference type="PANTHER" id="PTHR45648:SF22">
    <property type="entry name" value="GDSL LIPASE_ACYLHYDROLASE FAMILY PROTEIN (AFU_ORTHOLOGUE AFUA_4G14700)"/>
    <property type="match status" value="1"/>
</dbReference>
<dbReference type="InterPro" id="IPR006315">
    <property type="entry name" value="OM_autotransptr_brl_dom"/>
</dbReference>
<evidence type="ECO:0000256" key="2">
    <source>
        <dbReference type="SAM" id="SignalP"/>
    </source>
</evidence>
<dbReference type="RefSeq" id="WP_377357528.1">
    <property type="nucleotide sequence ID" value="NZ_JBHTCM010000007.1"/>
</dbReference>
<dbReference type="InterPro" id="IPR036514">
    <property type="entry name" value="SGNH_hydro_sf"/>
</dbReference>
<dbReference type="InterPro" id="IPR008265">
    <property type="entry name" value="Lipase_GDSL_AS"/>
</dbReference>
<dbReference type="Pfam" id="PF00657">
    <property type="entry name" value="Lipase_GDSL"/>
    <property type="match status" value="1"/>
</dbReference>
<dbReference type="Gene3D" id="2.40.128.130">
    <property type="entry name" value="Autotransporter beta-domain"/>
    <property type="match status" value="1"/>
</dbReference>
<sequence length="613" mass="62802">MTRLLATTALAVVMASVAAPAMAQQRSYSSIVVFGDSLSDTGNLPAPLRPGAPYVGGRFSNGPVWAEQLGTLRGTPVQSVALGGARSGRVQPIDLQVQLDQYLAARPQLSGDALYAVWIGGNDYLAYASNPVGDPFQVVGTTVGNTVAGATRLIQAGARNLIVLGLPDLGSTPGVAANGPAAAAQASQITDVHNANLQQAVRSLRAGTGASITYVDIGALIRSVVADPAAYGLSNVRVPCLGTSGPTGACATADAAAATLFFDPIHPTVTGHQGIAQYVNGTFAALYDAPAAYVATSQLGLRLFELAAQGVQSRMAAARTGRGDVGLLGSAQAGADGRYGLYAFGGYVDGERDRIPGQFGYDYDGWNVGAGLDYQVDDHLLAGIALGYADGSLDLEGGAGSADAKSYSVQIYGTAAWGPWYADGSMGYSYEDYGTLERSTRFAPFPKAEADTDGSTYGLSGRAGYVIQAGGFGIGPEVGLRYLNTEVEGFTEEDAGPLALTVERSRAESLIGSLGVQASGRFGDDGLAVVPALGLAYEHEFLGDGRSLTARLANGEVGMTEVGAGDRGRIVLDAGVTVETAGGLLLSAGYRGEPFGGSDREDHAVVGRVRIGF</sequence>
<proteinExistence type="predicted"/>
<dbReference type="PANTHER" id="PTHR45648">
    <property type="entry name" value="GDSL LIPASE/ACYLHYDROLASE FAMILY PROTEIN (AFU_ORTHOLOGUE AFUA_4G14700)"/>
    <property type="match status" value="1"/>
</dbReference>
<dbReference type="PROSITE" id="PS51208">
    <property type="entry name" value="AUTOTRANSPORTER"/>
    <property type="match status" value="1"/>
</dbReference>
<organism evidence="4 5">
    <name type="scientific">Rhodocista pekingensis</name>
    <dbReference type="NCBI Taxonomy" id="201185"/>
    <lineage>
        <taxon>Bacteria</taxon>
        <taxon>Pseudomonadati</taxon>
        <taxon>Pseudomonadota</taxon>
        <taxon>Alphaproteobacteria</taxon>
        <taxon>Rhodospirillales</taxon>
        <taxon>Azospirillaceae</taxon>
        <taxon>Rhodocista</taxon>
    </lineage>
</organism>
<evidence type="ECO:0000259" key="3">
    <source>
        <dbReference type="PROSITE" id="PS51208"/>
    </source>
</evidence>
<dbReference type="InterPro" id="IPR001087">
    <property type="entry name" value="GDSL"/>
</dbReference>
<evidence type="ECO:0000256" key="1">
    <source>
        <dbReference type="ARBA" id="ARBA00022801"/>
    </source>
</evidence>
<dbReference type="InterPro" id="IPR051058">
    <property type="entry name" value="GDSL_Est/Lipase"/>
</dbReference>
<keyword evidence="2" id="KW-0732">Signal</keyword>
<evidence type="ECO:0000313" key="4">
    <source>
        <dbReference type="EMBL" id="MFC7332834.1"/>
    </source>
</evidence>
<keyword evidence="5" id="KW-1185">Reference proteome</keyword>
<dbReference type="PROSITE" id="PS01098">
    <property type="entry name" value="LIPASE_GDSL_SER"/>
    <property type="match status" value="1"/>
</dbReference>
<feature type="signal peptide" evidence="2">
    <location>
        <begin position="1"/>
        <end position="23"/>
    </location>
</feature>
<comment type="caution">
    <text evidence="4">The sequence shown here is derived from an EMBL/GenBank/DDBJ whole genome shotgun (WGS) entry which is preliminary data.</text>
</comment>
<feature type="domain" description="Autotransporter" evidence="3">
    <location>
        <begin position="334"/>
        <end position="613"/>
    </location>
</feature>
<name>A0ABW2KS46_9PROT</name>
<dbReference type="SUPFAM" id="SSF103515">
    <property type="entry name" value="Autotransporter"/>
    <property type="match status" value="1"/>
</dbReference>
<dbReference type="Proteomes" id="UP001596456">
    <property type="component" value="Unassembled WGS sequence"/>
</dbReference>
<dbReference type="EMBL" id="JBHTCM010000007">
    <property type="protein sequence ID" value="MFC7332834.1"/>
    <property type="molecule type" value="Genomic_DNA"/>
</dbReference>
<gene>
    <name evidence="4" type="ORF">ACFQPS_06635</name>
</gene>
<dbReference type="Pfam" id="PF03797">
    <property type="entry name" value="Autotransporter"/>
    <property type="match status" value="1"/>
</dbReference>
<dbReference type="CDD" id="cd01846">
    <property type="entry name" value="fatty_acyltransferase_like"/>
    <property type="match status" value="1"/>
</dbReference>